<dbReference type="InterPro" id="IPR011010">
    <property type="entry name" value="DNA_brk_join_enz"/>
</dbReference>
<dbReference type="InterPro" id="IPR052925">
    <property type="entry name" value="Phage_Integrase-like_Recomb"/>
</dbReference>
<evidence type="ECO:0000256" key="2">
    <source>
        <dbReference type="ARBA" id="ARBA00023125"/>
    </source>
</evidence>
<keyword evidence="1" id="KW-0229">DNA integration</keyword>
<evidence type="ECO:0000259" key="5">
    <source>
        <dbReference type="PROSITE" id="PS51898"/>
    </source>
</evidence>
<dbReference type="Gene3D" id="1.10.150.130">
    <property type="match status" value="1"/>
</dbReference>
<dbReference type="PANTHER" id="PTHR34605">
    <property type="entry name" value="PHAGE_INTEGRASE DOMAIN-CONTAINING PROTEIN"/>
    <property type="match status" value="1"/>
</dbReference>
<dbReference type="EMBL" id="MQWB01000014">
    <property type="protein sequence ID" value="OZC01195.1"/>
    <property type="molecule type" value="Genomic_DNA"/>
</dbReference>
<organism evidence="7 8">
    <name type="scientific">Rubricoccus marinus</name>
    <dbReference type="NCBI Taxonomy" id="716817"/>
    <lineage>
        <taxon>Bacteria</taxon>
        <taxon>Pseudomonadati</taxon>
        <taxon>Rhodothermota</taxon>
        <taxon>Rhodothermia</taxon>
        <taxon>Rhodothermales</taxon>
        <taxon>Rubricoccaceae</taxon>
        <taxon>Rubricoccus</taxon>
    </lineage>
</organism>
<accession>A0A259TTX8</accession>
<keyword evidence="8" id="KW-1185">Reference proteome</keyword>
<keyword evidence="3" id="KW-0233">DNA recombination</keyword>
<dbReference type="PANTHER" id="PTHR34605:SF4">
    <property type="entry name" value="DNA ADENINE METHYLTRANSFERASE"/>
    <property type="match status" value="1"/>
</dbReference>
<dbReference type="SUPFAM" id="SSF56349">
    <property type="entry name" value="DNA breaking-rejoining enzymes"/>
    <property type="match status" value="1"/>
</dbReference>
<evidence type="ECO:0000259" key="6">
    <source>
        <dbReference type="PROSITE" id="PS51900"/>
    </source>
</evidence>
<evidence type="ECO:0000256" key="4">
    <source>
        <dbReference type="PROSITE-ProRule" id="PRU01248"/>
    </source>
</evidence>
<feature type="domain" description="Tyr recombinase" evidence="5">
    <location>
        <begin position="137"/>
        <end position="343"/>
    </location>
</feature>
<dbReference type="InterPro" id="IPR013762">
    <property type="entry name" value="Integrase-like_cat_sf"/>
</dbReference>
<dbReference type="InterPro" id="IPR010998">
    <property type="entry name" value="Integrase_recombinase_N"/>
</dbReference>
<feature type="domain" description="Core-binding (CB)" evidence="6">
    <location>
        <begin position="18"/>
        <end position="109"/>
    </location>
</feature>
<evidence type="ECO:0000256" key="3">
    <source>
        <dbReference type="ARBA" id="ARBA00023172"/>
    </source>
</evidence>
<proteinExistence type="predicted"/>
<gene>
    <name evidence="7" type="ORF">BSZ36_18230</name>
</gene>
<dbReference type="GO" id="GO:0003677">
    <property type="term" value="F:DNA binding"/>
    <property type="evidence" value="ECO:0007669"/>
    <property type="project" value="UniProtKB-UniRule"/>
</dbReference>
<dbReference type="Gene3D" id="1.10.443.10">
    <property type="entry name" value="Intergrase catalytic core"/>
    <property type="match status" value="1"/>
</dbReference>
<dbReference type="RefSeq" id="WP_094551938.1">
    <property type="nucleotide sequence ID" value="NZ_MQWB01000014.1"/>
</dbReference>
<dbReference type="PROSITE" id="PS51900">
    <property type="entry name" value="CB"/>
    <property type="match status" value="1"/>
</dbReference>
<dbReference type="Pfam" id="PF00589">
    <property type="entry name" value="Phage_integrase"/>
    <property type="match status" value="1"/>
</dbReference>
<dbReference type="AlphaFoldDB" id="A0A259TTX8"/>
<evidence type="ECO:0000256" key="1">
    <source>
        <dbReference type="ARBA" id="ARBA00022908"/>
    </source>
</evidence>
<dbReference type="SUPFAM" id="SSF47823">
    <property type="entry name" value="lambda integrase-like, N-terminal domain"/>
    <property type="match status" value="1"/>
</dbReference>
<dbReference type="InParanoid" id="A0A259TTX8"/>
<dbReference type="OrthoDB" id="9815875at2"/>
<dbReference type="InterPro" id="IPR002104">
    <property type="entry name" value="Integrase_catalytic"/>
</dbReference>
<dbReference type="CDD" id="cd00799">
    <property type="entry name" value="INT_Cre_C"/>
    <property type="match status" value="1"/>
</dbReference>
<evidence type="ECO:0000313" key="7">
    <source>
        <dbReference type="EMBL" id="OZC01195.1"/>
    </source>
</evidence>
<dbReference type="InterPro" id="IPR044068">
    <property type="entry name" value="CB"/>
</dbReference>
<comment type="caution">
    <text evidence="7">The sequence shown here is derived from an EMBL/GenBank/DDBJ whole genome shotgun (WGS) entry which is preliminary data.</text>
</comment>
<dbReference type="PROSITE" id="PS51898">
    <property type="entry name" value="TYR_RECOMBINASE"/>
    <property type="match status" value="1"/>
</dbReference>
<sequence length="347" mass="37882">MSDALQPRTNTVVSARIQEDAERARAFARVATAANTKRAYRADWADFCAWCDDRTLPALPASLETVALYVASRAEVGPDDADGRPTPGLKVSTLERRLSAINQAHRQTGHEAPASRRDEPLHSVWAGITRTKGVAVEKVSPALPDDLRHMIEALPRGEDGEWTLAAKRDRAILLVGFAGALRRSELVAIEADHVQFTAEGMRLRLPRSKADQEGRGATLGIHYGRAHLTCPVRAMRSWLQAGREATGAPLAGPVFRKVDRWGRLWETGLMSGAVAKLVKRAASRAGLDASLYSGHSLRAGFATQAARAGKHERAIMAHTRHKSERVLREYIREGALFEENATDGIGL</sequence>
<dbReference type="GO" id="GO:0006310">
    <property type="term" value="P:DNA recombination"/>
    <property type="evidence" value="ECO:0007669"/>
    <property type="project" value="UniProtKB-KW"/>
</dbReference>
<reference evidence="7 8" key="1">
    <citation type="submission" date="2016-11" db="EMBL/GenBank/DDBJ databases">
        <title>Study of marine rhodopsin-containing bacteria.</title>
        <authorList>
            <person name="Yoshizawa S."/>
            <person name="Kumagai Y."/>
            <person name="Kogure K."/>
        </authorList>
    </citation>
    <scope>NUCLEOTIDE SEQUENCE [LARGE SCALE GENOMIC DNA]</scope>
    <source>
        <strain evidence="7 8">SG-29</strain>
    </source>
</reference>
<evidence type="ECO:0000313" key="8">
    <source>
        <dbReference type="Proteomes" id="UP000216446"/>
    </source>
</evidence>
<name>A0A259TTX8_9BACT</name>
<protein>
    <recommendedName>
        <fullName evidence="9">Integrase</fullName>
    </recommendedName>
</protein>
<dbReference type="Proteomes" id="UP000216446">
    <property type="component" value="Unassembled WGS sequence"/>
</dbReference>
<dbReference type="GO" id="GO:0015074">
    <property type="term" value="P:DNA integration"/>
    <property type="evidence" value="ECO:0007669"/>
    <property type="project" value="UniProtKB-KW"/>
</dbReference>
<evidence type="ECO:0008006" key="9">
    <source>
        <dbReference type="Google" id="ProtNLM"/>
    </source>
</evidence>
<keyword evidence="2 4" id="KW-0238">DNA-binding</keyword>